<dbReference type="Proteomes" id="UP000642993">
    <property type="component" value="Unassembled WGS sequence"/>
</dbReference>
<dbReference type="GO" id="GO:0005886">
    <property type="term" value="C:plasma membrane"/>
    <property type="evidence" value="ECO:0007669"/>
    <property type="project" value="UniProtKB-SubCell"/>
</dbReference>
<comment type="subunit">
    <text evidence="9">Component of the Sec protein translocase complex. Heterotrimer consisting of SecY, SecE and SecG subunits. The heterotrimers can form oligomers, although 1 heterotrimer is thought to be able to translocate proteins. Interacts with the ribosome. Interacts with SecDF, and other proteins may be involved. Interacts with SecA.</text>
</comment>
<evidence type="ECO:0000256" key="7">
    <source>
        <dbReference type="ARBA" id="ARBA00023010"/>
    </source>
</evidence>
<evidence type="ECO:0000256" key="1">
    <source>
        <dbReference type="ARBA" id="ARBA00004370"/>
    </source>
</evidence>
<keyword evidence="7 9" id="KW-0811">Translocation</keyword>
<dbReference type="GO" id="GO:0008320">
    <property type="term" value="F:protein transmembrane transporter activity"/>
    <property type="evidence" value="ECO:0007669"/>
    <property type="project" value="UniProtKB-UniRule"/>
</dbReference>
<evidence type="ECO:0000313" key="11">
    <source>
        <dbReference type="Proteomes" id="UP000642993"/>
    </source>
</evidence>
<dbReference type="GO" id="GO:0043952">
    <property type="term" value="P:protein transport by the Sec complex"/>
    <property type="evidence" value="ECO:0007669"/>
    <property type="project" value="UniProtKB-UniRule"/>
</dbReference>
<comment type="similarity">
    <text evidence="9">Belongs to the SecE/SEC61-gamma family.</text>
</comment>
<dbReference type="GO" id="GO:0006605">
    <property type="term" value="P:protein targeting"/>
    <property type="evidence" value="ECO:0007669"/>
    <property type="project" value="UniProtKB-UniRule"/>
</dbReference>
<accession>A0A927JDM0</accession>
<feature type="transmembrane region" description="Helical" evidence="9">
    <location>
        <begin position="34"/>
        <end position="55"/>
    </location>
</feature>
<name>A0A927JDM0_9ACTN</name>
<keyword evidence="8 9" id="KW-0472">Membrane</keyword>
<evidence type="ECO:0000256" key="6">
    <source>
        <dbReference type="ARBA" id="ARBA00022989"/>
    </source>
</evidence>
<dbReference type="HAMAP" id="MF_00422">
    <property type="entry name" value="SecE"/>
    <property type="match status" value="1"/>
</dbReference>
<evidence type="ECO:0000256" key="3">
    <source>
        <dbReference type="ARBA" id="ARBA00022475"/>
    </source>
</evidence>
<dbReference type="InterPro" id="IPR038379">
    <property type="entry name" value="SecE_sf"/>
</dbReference>
<dbReference type="AlphaFoldDB" id="A0A927JDM0"/>
<comment type="caution">
    <text evidence="10">The sequence shown here is derived from an EMBL/GenBank/DDBJ whole genome shotgun (WGS) entry which is preliminary data.</text>
</comment>
<dbReference type="InterPro" id="IPR005807">
    <property type="entry name" value="SecE_bac"/>
</dbReference>
<organism evidence="10 11">
    <name type="scientific">Lolliginicoccus lacisalsi</name>
    <dbReference type="NCBI Taxonomy" id="2742202"/>
    <lineage>
        <taxon>Bacteria</taxon>
        <taxon>Bacillati</taxon>
        <taxon>Actinomycetota</taxon>
        <taxon>Actinomycetes</taxon>
        <taxon>Mycobacteriales</taxon>
        <taxon>Hoyosellaceae</taxon>
        <taxon>Lolliginicoccus</taxon>
    </lineage>
</organism>
<dbReference type="GO" id="GO:0065002">
    <property type="term" value="P:intracellular protein transmembrane transport"/>
    <property type="evidence" value="ECO:0007669"/>
    <property type="project" value="UniProtKB-UniRule"/>
</dbReference>
<dbReference type="Gene3D" id="1.20.5.1030">
    <property type="entry name" value="Preprotein translocase secy subunit"/>
    <property type="match status" value="1"/>
</dbReference>
<keyword evidence="11" id="KW-1185">Reference proteome</keyword>
<keyword evidence="5 9" id="KW-0653">Protein transport</keyword>
<dbReference type="NCBIfam" id="TIGR00964">
    <property type="entry name" value="secE_bact"/>
    <property type="match status" value="1"/>
</dbReference>
<evidence type="ECO:0000256" key="8">
    <source>
        <dbReference type="ARBA" id="ARBA00023136"/>
    </source>
</evidence>
<evidence type="ECO:0000256" key="4">
    <source>
        <dbReference type="ARBA" id="ARBA00022692"/>
    </source>
</evidence>
<comment type="subcellular location">
    <subcellularLocation>
        <location evidence="9">Cell membrane</location>
        <topology evidence="9">Single-pass membrane protein</topology>
    </subcellularLocation>
    <subcellularLocation>
        <location evidence="1">Membrane</location>
    </subcellularLocation>
</comment>
<dbReference type="GO" id="GO:0009306">
    <property type="term" value="P:protein secretion"/>
    <property type="evidence" value="ECO:0007669"/>
    <property type="project" value="UniProtKB-UniRule"/>
</dbReference>
<keyword evidence="2 9" id="KW-0813">Transport</keyword>
<dbReference type="PANTHER" id="PTHR33910">
    <property type="entry name" value="PROTEIN TRANSLOCASE SUBUNIT SECE"/>
    <property type="match status" value="1"/>
</dbReference>
<comment type="function">
    <text evidence="9">Essential subunit of the Sec protein translocation channel SecYEG. Clamps together the 2 halves of SecY. May contact the channel plug during translocation.</text>
</comment>
<dbReference type="RefSeq" id="WP_192039785.1">
    <property type="nucleotide sequence ID" value="NZ_JACYWE010000007.1"/>
</dbReference>
<protein>
    <recommendedName>
        <fullName evidence="9">Protein translocase subunit SecE</fullName>
    </recommendedName>
</protein>
<proteinExistence type="inferred from homology"/>
<keyword evidence="6 9" id="KW-1133">Transmembrane helix</keyword>
<evidence type="ECO:0000256" key="9">
    <source>
        <dbReference type="HAMAP-Rule" id="MF_00422"/>
    </source>
</evidence>
<dbReference type="InterPro" id="IPR001901">
    <property type="entry name" value="Translocase_SecE/Sec61-g"/>
</dbReference>
<evidence type="ECO:0000256" key="5">
    <source>
        <dbReference type="ARBA" id="ARBA00022927"/>
    </source>
</evidence>
<evidence type="ECO:0000256" key="2">
    <source>
        <dbReference type="ARBA" id="ARBA00022448"/>
    </source>
</evidence>
<gene>
    <name evidence="9 10" type="primary">secE</name>
    <name evidence="10" type="ORF">HT102_12780</name>
</gene>
<dbReference type="Pfam" id="PF00584">
    <property type="entry name" value="SecE"/>
    <property type="match status" value="1"/>
</dbReference>
<keyword evidence="3 9" id="KW-1003">Cell membrane</keyword>
<dbReference type="EMBL" id="JACYWE010000007">
    <property type="protein sequence ID" value="MBD8507356.1"/>
    <property type="molecule type" value="Genomic_DNA"/>
</dbReference>
<dbReference type="PANTHER" id="PTHR33910:SF1">
    <property type="entry name" value="PROTEIN TRANSLOCASE SUBUNIT SECE"/>
    <property type="match status" value="1"/>
</dbReference>
<reference evidence="10" key="1">
    <citation type="submission" date="2020-09" db="EMBL/GenBank/DDBJ databases">
        <title>Hoyosella lacisalsi sp. nov., a halotolerant actinobacterium isolated from soil of Lake Gudzhirganskoe.</title>
        <authorList>
            <person name="Yang Q."/>
            <person name="Guo P.Y."/>
            <person name="Liu S.W."/>
            <person name="Li F.N."/>
            <person name="Sun C.H."/>
        </authorList>
    </citation>
    <scope>NUCLEOTIDE SEQUENCE</scope>
    <source>
        <strain evidence="10">G463</strain>
    </source>
</reference>
<keyword evidence="4 9" id="KW-0812">Transmembrane</keyword>
<sequence>MTGTRENPFQLIARFVREVISELRKVIWPNRKQMVTYTIVVFIFLFFMVGLIFGLDQVFSRGVLWLYG</sequence>
<evidence type="ECO:0000313" key="10">
    <source>
        <dbReference type="EMBL" id="MBD8507356.1"/>
    </source>
</evidence>